<sequence length="130" mass="14331">MQQKPEDAMEEVEAEAAARPELGFWLAARRRAPPTTPSSPLGTSSASSSPSTSVKRETLKLIETFVDKAEDLPHIGKQSVPPMMDPVLGDYARNVPDARESEVLSLFATIIKKYKGEMLEDVPRIFEAVF</sequence>
<evidence type="ECO:0000256" key="1">
    <source>
        <dbReference type="ARBA" id="ARBA00004123"/>
    </source>
</evidence>
<feature type="region of interest" description="Disordered" evidence="6">
    <location>
        <begin position="25"/>
        <end position="55"/>
    </location>
</feature>
<evidence type="ECO:0000256" key="2">
    <source>
        <dbReference type="ARBA" id="ARBA00009466"/>
    </source>
</evidence>
<name>A0A3L6SZT5_PANMI</name>
<protein>
    <recommendedName>
        <fullName evidence="7">Exportin-1 C-terminal domain-containing protein</fullName>
    </recommendedName>
</protein>
<dbReference type="OrthoDB" id="1733359at2759"/>
<dbReference type="Proteomes" id="UP000275267">
    <property type="component" value="Unassembled WGS sequence"/>
</dbReference>
<feature type="domain" description="Exportin-1 C-terminal" evidence="7">
    <location>
        <begin position="41"/>
        <end position="130"/>
    </location>
</feature>
<dbReference type="STRING" id="4540.A0A3L6SZT5"/>
<proteinExistence type="inferred from homology"/>
<accession>A0A3L6SZT5</accession>
<evidence type="ECO:0000256" key="6">
    <source>
        <dbReference type="SAM" id="MobiDB-lite"/>
    </source>
</evidence>
<evidence type="ECO:0000259" key="7">
    <source>
        <dbReference type="SMART" id="SM01102"/>
    </source>
</evidence>
<dbReference type="GO" id="GO:0005049">
    <property type="term" value="F:nuclear export signal receptor activity"/>
    <property type="evidence" value="ECO:0007669"/>
    <property type="project" value="InterPro"/>
</dbReference>
<dbReference type="InterPro" id="IPR014877">
    <property type="entry name" value="XPO1_C_dom"/>
</dbReference>
<comment type="subcellular location">
    <subcellularLocation>
        <location evidence="1">Nucleus</location>
    </subcellularLocation>
</comment>
<evidence type="ECO:0000256" key="3">
    <source>
        <dbReference type="ARBA" id="ARBA00022448"/>
    </source>
</evidence>
<dbReference type="SMART" id="SM01102">
    <property type="entry name" value="CRM1_C"/>
    <property type="match status" value="1"/>
</dbReference>
<evidence type="ECO:0000256" key="4">
    <source>
        <dbReference type="ARBA" id="ARBA00022927"/>
    </source>
</evidence>
<feature type="compositionally biased region" description="Low complexity" evidence="6">
    <location>
        <begin position="38"/>
        <end position="53"/>
    </location>
</feature>
<keyword evidence="3" id="KW-0813">Transport</keyword>
<dbReference type="InterPro" id="IPR016024">
    <property type="entry name" value="ARM-type_fold"/>
</dbReference>
<dbReference type="Gene3D" id="1.25.10.10">
    <property type="entry name" value="Leucine-rich Repeat Variant"/>
    <property type="match status" value="1"/>
</dbReference>
<comment type="caution">
    <text evidence="8">The sequence shown here is derived from an EMBL/GenBank/DDBJ whole genome shotgun (WGS) entry which is preliminary data.</text>
</comment>
<dbReference type="GO" id="GO:0005634">
    <property type="term" value="C:nucleus"/>
    <property type="evidence" value="ECO:0007669"/>
    <property type="project" value="UniProtKB-SubCell"/>
</dbReference>
<evidence type="ECO:0000256" key="5">
    <source>
        <dbReference type="ARBA" id="ARBA00023242"/>
    </source>
</evidence>
<dbReference type="AlphaFoldDB" id="A0A3L6SZT5"/>
<comment type="similarity">
    <text evidence="2">Belongs to the exportin family.</text>
</comment>
<dbReference type="SUPFAM" id="SSF48371">
    <property type="entry name" value="ARM repeat"/>
    <property type="match status" value="1"/>
</dbReference>
<dbReference type="Pfam" id="PF08767">
    <property type="entry name" value="CRM1_C"/>
    <property type="match status" value="1"/>
</dbReference>
<keyword evidence="9" id="KW-1185">Reference proteome</keyword>
<dbReference type="GO" id="GO:0015031">
    <property type="term" value="P:protein transport"/>
    <property type="evidence" value="ECO:0007669"/>
    <property type="project" value="UniProtKB-KW"/>
</dbReference>
<evidence type="ECO:0000313" key="8">
    <source>
        <dbReference type="EMBL" id="RLN28888.1"/>
    </source>
</evidence>
<organism evidence="8 9">
    <name type="scientific">Panicum miliaceum</name>
    <name type="common">Proso millet</name>
    <name type="synonym">Broomcorn millet</name>
    <dbReference type="NCBI Taxonomy" id="4540"/>
    <lineage>
        <taxon>Eukaryota</taxon>
        <taxon>Viridiplantae</taxon>
        <taxon>Streptophyta</taxon>
        <taxon>Embryophyta</taxon>
        <taxon>Tracheophyta</taxon>
        <taxon>Spermatophyta</taxon>
        <taxon>Magnoliopsida</taxon>
        <taxon>Liliopsida</taxon>
        <taxon>Poales</taxon>
        <taxon>Poaceae</taxon>
        <taxon>PACMAD clade</taxon>
        <taxon>Panicoideae</taxon>
        <taxon>Panicodae</taxon>
        <taxon>Paniceae</taxon>
        <taxon>Panicinae</taxon>
        <taxon>Panicum</taxon>
        <taxon>Panicum sect. Panicum</taxon>
    </lineage>
</organism>
<dbReference type="InterPro" id="IPR011989">
    <property type="entry name" value="ARM-like"/>
</dbReference>
<keyword evidence="4" id="KW-0653">Protein transport</keyword>
<evidence type="ECO:0000313" key="9">
    <source>
        <dbReference type="Proteomes" id="UP000275267"/>
    </source>
</evidence>
<gene>
    <name evidence="8" type="ORF">C2845_PM05G34520</name>
</gene>
<reference evidence="9" key="1">
    <citation type="journal article" date="2019" name="Nat. Commun.">
        <title>The genome of broomcorn millet.</title>
        <authorList>
            <person name="Zou C."/>
            <person name="Miki D."/>
            <person name="Li D."/>
            <person name="Tang Q."/>
            <person name="Xiao L."/>
            <person name="Rajput S."/>
            <person name="Deng P."/>
            <person name="Jia W."/>
            <person name="Huang R."/>
            <person name="Zhang M."/>
            <person name="Sun Y."/>
            <person name="Hu J."/>
            <person name="Fu X."/>
            <person name="Schnable P.S."/>
            <person name="Li F."/>
            <person name="Zhang H."/>
            <person name="Feng B."/>
            <person name="Zhu X."/>
            <person name="Liu R."/>
            <person name="Schnable J.C."/>
            <person name="Zhu J.-K."/>
            <person name="Zhang H."/>
        </authorList>
    </citation>
    <scope>NUCLEOTIDE SEQUENCE [LARGE SCALE GENOMIC DNA]</scope>
</reference>
<keyword evidence="5" id="KW-0539">Nucleus</keyword>
<dbReference type="EMBL" id="PQIB02000003">
    <property type="protein sequence ID" value="RLN28888.1"/>
    <property type="molecule type" value="Genomic_DNA"/>
</dbReference>